<dbReference type="AlphaFoldDB" id="A0A9W8MSW1"/>
<organism evidence="2 3">
    <name type="scientific">Agrocybe chaxingu</name>
    <dbReference type="NCBI Taxonomy" id="84603"/>
    <lineage>
        <taxon>Eukaryota</taxon>
        <taxon>Fungi</taxon>
        <taxon>Dikarya</taxon>
        <taxon>Basidiomycota</taxon>
        <taxon>Agaricomycotina</taxon>
        <taxon>Agaricomycetes</taxon>
        <taxon>Agaricomycetidae</taxon>
        <taxon>Agaricales</taxon>
        <taxon>Agaricineae</taxon>
        <taxon>Strophariaceae</taxon>
        <taxon>Agrocybe</taxon>
    </lineage>
</organism>
<reference evidence="2" key="1">
    <citation type="submission" date="2022-07" db="EMBL/GenBank/DDBJ databases">
        <title>Genome Sequence of Agrocybe chaxingu.</title>
        <authorList>
            <person name="Buettner E."/>
        </authorList>
    </citation>
    <scope>NUCLEOTIDE SEQUENCE</scope>
    <source>
        <strain evidence="2">MP-N11</strain>
    </source>
</reference>
<dbReference type="Gene3D" id="3.20.20.80">
    <property type="entry name" value="Glycosidases"/>
    <property type="match status" value="1"/>
</dbReference>
<gene>
    <name evidence="2" type="ORF">NLJ89_g7671</name>
</gene>
<dbReference type="GO" id="GO:0050295">
    <property type="term" value="F:steryl-beta-glucosidase activity"/>
    <property type="evidence" value="ECO:0007669"/>
    <property type="project" value="TreeGrafter"/>
</dbReference>
<sequence length="299" mass="32266">MSRKIGFRQLMSPAIFHETCCGTPASQTDSPIVPLSATPKPQTARLVDAIMTAGKMILLGYDPPEDVKMEDADQEDGVDANANTLIMTTLDVDRTPAGSSPLSKEQVKAQGGQPAFLSSRSPPATPLTMPTYAHDWTLRATGGLRIDGRKIVDSAERVCNLRGVNLSGSCKTYAPADHDHENLPGDHSGVYDTEYLDYIHELLSLLPKYGMTAFVSMHQDVWSRYCGGSGAPAWTLEVVGFDLHAVEDAGAAWLHGQRGGGHVEAERGLWPCGYQKLSAATMATCFWAKCVRTEVAGQE</sequence>
<dbReference type="InterPro" id="IPR017853">
    <property type="entry name" value="GH"/>
</dbReference>
<evidence type="ECO:0000313" key="2">
    <source>
        <dbReference type="EMBL" id="KAJ3504947.1"/>
    </source>
</evidence>
<dbReference type="PANTHER" id="PTHR31308">
    <property type="match status" value="1"/>
</dbReference>
<comment type="caution">
    <text evidence="2">The sequence shown here is derived from an EMBL/GenBank/DDBJ whole genome shotgun (WGS) entry which is preliminary data.</text>
</comment>
<evidence type="ECO:0008006" key="4">
    <source>
        <dbReference type="Google" id="ProtNLM"/>
    </source>
</evidence>
<dbReference type="Proteomes" id="UP001148786">
    <property type="component" value="Unassembled WGS sequence"/>
</dbReference>
<proteinExistence type="predicted"/>
<dbReference type="EMBL" id="JANKHO010000942">
    <property type="protein sequence ID" value="KAJ3504947.1"/>
    <property type="molecule type" value="Genomic_DNA"/>
</dbReference>
<feature type="region of interest" description="Disordered" evidence="1">
    <location>
        <begin position="95"/>
        <end position="125"/>
    </location>
</feature>
<dbReference type="PANTHER" id="PTHR31308:SF5">
    <property type="entry name" value="ERGOSTERYL-BETA-GLUCOSIDASE"/>
    <property type="match status" value="1"/>
</dbReference>
<keyword evidence="3" id="KW-1185">Reference proteome</keyword>
<dbReference type="GO" id="GO:1904462">
    <property type="term" value="P:ergosteryl 3-beta-D-glucoside catabolic process"/>
    <property type="evidence" value="ECO:0007669"/>
    <property type="project" value="TreeGrafter"/>
</dbReference>
<accession>A0A9W8MSW1</accession>
<evidence type="ECO:0000256" key="1">
    <source>
        <dbReference type="SAM" id="MobiDB-lite"/>
    </source>
</evidence>
<protein>
    <recommendedName>
        <fullName evidence="4">Glycoside hydrolase family 5 domain-containing protein</fullName>
    </recommendedName>
</protein>
<dbReference type="SUPFAM" id="SSF51445">
    <property type="entry name" value="(Trans)glycosidases"/>
    <property type="match status" value="1"/>
</dbReference>
<dbReference type="InterPro" id="IPR052066">
    <property type="entry name" value="Glycosphingolipid_Hydrolases"/>
</dbReference>
<dbReference type="OrthoDB" id="9971853at2759"/>
<name>A0A9W8MSW1_9AGAR</name>
<evidence type="ECO:0000313" key="3">
    <source>
        <dbReference type="Proteomes" id="UP001148786"/>
    </source>
</evidence>